<feature type="transmembrane region" description="Helical" evidence="1">
    <location>
        <begin position="12"/>
        <end position="33"/>
    </location>
</feature>
<dbReference type="STRING" id="415015.SAMN05660462_02232"/>
<feature type="transmembrane region" description="Helical" evidence="1">
    <location>
        <begin position="117"/>
        <end position="134"/>
    </location>
</feature>
<name>A0A1H3R6K3_9FIRM</name>
<feature type="transmembrane region" description="Helical" evidence="1">
    <location>
        <begin position="92"/>
        <end position="111"/>
    </location>
</feature>
<sequence>MSLTKKTVISFLTFFLSLFIISAFSLVISPVISSMNENIVINIVIPFFSTLVLISFALLQGLIRYLFHKKALDSNTTLLSVSISKFIMREKIIFYLLLIFFYLLPLLRGIIFDYTLLIRIMLFIGSVFFIQMLLRKSNKNTKIFFQRNGLLITGFDARIEIPFRLNVYIHNDSGYYSYNDIENYFIYSDRIELYLVNSIGKIVFHANGELKRQVTGLMVQNNIPIRNISE</sequence>
<keyword evidence="1" id="KW-1133">Transmembrane helix</keyword>
<protein>
    <submittedName>
        <fullName evidence="2">Uncharacterized protein</fullName>
    </submittedName>
</protein>
<evidence type="ECO:0000313" key="3">
    <source>
        <dbReference type="Proteomes" id="UP000198625"/>
    </source>
</evidence>
<organism evidence="2 3">
    <name type="scientific">Proteiniborus ethanoligenes</name>
    <dbReference type="NCBI Taxonomy" id="415015"/>
    <lineage>
        <taxon>Bacteria</taxon>
        <taxon>Bacillati</taxon>
        <taxon>Bacillota</taxon>
        <taxon>Clostridia</taxon>
        <taxon>Eubacteriales</taxon>
        <taxon>Proteiniborus</taxon>
    </lineage>
</organism>
<evidence type="ECO:0000256" key="1">
    <source>
        <dbReference type="SAM" id="Phobius"/>
    </source>
</evidence>
<evidence type="ECO:0000313" key="2">
    <source>
        <dbReference type="EMBL" id="SDZ21216.1"/>
    </source>
</evidence>
<dbReference type="OrthoDB" id="1954889at2"/>
<keyword evidence="3" id="KW-1185">Reference proteome</keyword>
<dbReference type="AlphaFoldDB" id="A0A1H3R6K3"/>
<gene>
    <name evidence="2" type="ORF">SAMN05660462_02232</name>
</gene>
<keyword evidence="1" id="KW-0812">Transmembrane</keyword>
<accession>A0A1H3R6K3</accession>
<dbReference type="Proteomes" id="UP000198625">
    <property type="component" value="Unassembled WGS sequence"/>
</dbReference>
<reference evidence="2 3" key="1">
    <citation type="submission" date="2016-10" db="EMBL/GenBank/DDBJ databases">
        <authorList>
            <person name="de Groot N.N."/>
        </authorList>
    </citation>
    <scope>NUCLEOTIDE SEQUENCE [LARGE SCALE GENOMIC DNA]</scope>
    <source>
        <strain evidence="2 3">DSM 21650</strain>
    </source>
</reference>
<feature type="transmembrane region" description="Helical" evidence="1">
    <location>
        <begin position="39"/>
        <end position="59"/>
    </location>
</feature>
<dbReference type="EMBL" id="FNQE01000025">
    <property type="protein sequence ID" value="SDZ21216.1"/>
    <property type="molecule type" value="Genomic_DNA"/>
</dbReference>
<keyword evidence="1" id="KW-0472">Membrane</keyword>
<proteinExistence type="predicted"/>